<organism evidence="3 4">
    <name type="scientific">Dunaliella salina</name>
    <name type="common">Green alga</name>
    <name type="synonym">Protococcus salinus</name>
    <dbReference type="NCBI Taxonomy" id="3046"/>
    <lineage>
        <taxon>Eukaryota</taxon>
        <taxon>Viridiplantae</taxon>
        <taxon>Chlorophyta</taxon>
        <taxon>core chlorophytes</taxon>
        <taxon>Chlorophyceae</taxon>
        <taxon>CS clade</taxon>
        <taxon>Chlamydomonadales</taxon>
        <taxon>Dunaliellaceae</taxon>
        <taxon>Dunaliella</taxon>
    </lineage>
</organism>
<name>A0ABQ7GRJ6_DUNSA</name>
<evidence type="ECO:0000313" key="4">
    <source>
        <dbReference type="Proteomes" id="UP000815325"/>
    </source>
</evidence>
<evidence type="ECO:0000256" key="2">
    <source>
        <dbReference type="SAM" id="MobiDB-lite"/>
    </source>
</evidence>
<keyword evidence="4" id="KW-1185">Reference proteome</keyword>
<keyword evidence="1" id="KW-0704">Schiff base</keyword>
<sequence>MLWVNAQPSVAGDLQHNKRDTPSAAMPLSAWHQQMGVQEYEGSTKLRMFLDSASFKEHEKWARMGIFYGFTTNPTILKRDGVPCSVRCLTRMARLVKLPCTMNGIQTAALLREKGVRTTITGVYYPHQVLVAQSVGASYVAPYLGRMGDVFGREEGFNKVIEMQRMIDGCDSGMRSLVASIRSTEDLVKMTAKGCNTYTFSPDVAAGLFDSPLTLRATGQFEADAQENKDQFEDDVDEVEEELRLTRSS</sequence>
<dbReference type="Pfam" id="PF00923">
    <property type="entry name" value="TAL_FSA"/>
    <property type="match status" value="1"/>
</dbReference>
<evidence type="ECO:0000313" key="3">
    <source>
        <dbReference type="EMBL" id="KAF5837226.1"/>
    </source>
</evidence>
<accession>A0ABQ7GRJ6</accession>
<dbReference type="EMBL" id="MU069624">
    <property type="protein sequence ID" value="KAF5837226.1"/>
    <property type="molecule type" value="Genomic_DNA"/>
</dbReference>
<dbReference type="Gene3D" id="3.20.20.70">
    <property type="entry name" value="Aldolase class I"/>
    <property type="match status" value="2"/>
</dbReference>
<feature type="region of interest" description="Disordered" evidence="2">
    <location>
        <begin position="1"/>
        <end position="21"/>
    </location>
</feature>
<evidence type="ECO:0008006" key="5">
    <source>
        <dbReference type="Google" id="ProtNLM"/>
    </source>
</evidence>
<feature type="compositionally biased region" description="Acidic residues" evidence="2">
    <location>
        <begin position="232"/>
        <end position="241"/>
    </location>
</feature>
<protein>
    <recommendedName>
        <fullName evidence="5">Transaldolase</fullName>
    </recommendedName>
</protein>
<proteinExistence type="predicted"/>
<comment type="caution">
    <text evidence="3">The sequence shown here is derived from an EMBL/GenBank/DDBJ whole genome shotgun (WGS) entry which is preliminary data.</text>
</comment>
<evidence type="ECO:0000256" key="1">
    <source>
        <dbReference type="ARBA" id="ARBA00023270"/>
    </source>
</evidence>
<dbReference type="Proteomes" id="UP000815325">
    <property type="component" value="Unassembled WGS sequence"/>
</dbReference>
<dbReference type="PANTHER" id="PTHR10683">
    <property type="entry name" value="TRANSALDOLASE"/>
    <property type="match status" value="1"/>
</dbReference>
<dbReference type="PANTHER" id="PTHR10683:SF40">
    <property type="entry name" value="FRUCTOSE-6-PHOSPHATE ALDOLASE 1-RELATED"/>
    <property type="match status" value="1"/>
</dbReference>
<gene>
    <name evidence="3" type="ORF">DUNSADRAFT_4680</name>
</gene>
<reference evidence="3" key="1">
    <citation type="submission" date="2017-08" db="EMBL/GenBank/DDBJ databases">
        <authorList>
            <person name="Polle J.E."/>
            <person name="Barry K."/>
            <person name="Cushman J."/>
            <person name="Schmutz J."/>
            <person name="Tran D."/>
            <person name="Hathwaick L.T."/>
            <person name="Yim W.C."/>
            <person name="Jenkins J."/>
            <person name="Mckie-Krisberg Z.M."/>
            <person name="Prochnik S."/>
            <person name="Lindquist E."/>
            <person name="Dockter R.B."/>
            <person name="Adam C."/>
            <person name="Molina H."/>
            <person name="Bunkerborg J."/>
            <person name="Jin E."/>
            <person name="Buchheim M."/>
            <person name="Magnuson J."/>
        </authorList>
    </citation>
    <scope>NUCLEOTIDE SEQUENCE</scope>
    <source>
        <strain evidence="3">CCAP 19/18</strain>
    </source>
</reference>
<dbReference type="InterPro" id="IPR013785">
    <property type="entry name" value="Aldolase_TIM"/>
</dbReference>
<feature type="region of interest" description="Disordered" evidence="2">
    <location>
        <begin position="226"/>
        <end position="249"/>
    </location>
</feature>
<dbReference type="InterPro" id="IPR001585">
    <property type="entry name" value="TAL/FSA"/>
</dbReference>
<dbReference type="SUPFAM" id="SSF51569">
    <property type="entry name" value="Aldolase"/>
    <property type="match status" value="1"/>
</dbReference>